<dbReference type="PROSITE" id="PS50293">
    <property type="entry name" value="TPR_REGION"/>
    <property type="match status" value="1"/>
</dbReference>
<keyword evidence="11" id="KW-0256">Endoplasmic reticulum</keyword>
<evidence type="ECO:0000256" key="7">
    <source>
        <dbReference type="ARBA" id="ARBA00022679"/>
    </source>
</evidence>
<dbReference type="SMART" id="SM00028">
    <property type="entry name" value="TPR"/>
    <property type="match status" value="8"/>
</dbReference>
<evidence type="ECO:0000256" key="2">
    <source>
        <dbReference type="ARBA" id="ARBA00004141"/>
    </source>
</evidence>
<evidence type="ECO:0000313" key="20">
    <source>
        <dbReference type="EMBL" id="CAB3365606.1"/>
    </source>
</evidence>
<feature type="transmembrane region" description="Helical" evidence="17">
    <location>
        <begin position="314"/>
        <end position="337"/>
    </location>
</feature>
<evidence type="ECO:0000313" key="21">
    <source>
        <dbReference type="Proteomes" id="UP000494165"/>
    </source>
</evidence>
<evidence type="ECO:0000256" key="18">
    <source>
        <dbReference type="SAM" id="SignalP"/>
    </source>
</evidence>
<dbReference type="InterPro" id="IPR011990">
    <property type="entry name" value="TPR-like_helical_dom_sf"/>
</dbReference>
<dbReference type="PROSITE" id="PS50005">
    <property type="entry name" value="TPR"/>
    <property type="match status" value="3"/>
</dbReference>
<keyword evidence="12 17" id="KW-1133">Transmembrane helix</keyword>
<dbReference type="EMBL" id="CADEPI010000021">
    <property type="protein sequence ID" value="CAB3365606.1"/>
    <property type="molecule type" value="Genomic_DNA"/>
</dbReference>
<dbReference type="GO" id="GO:0004169">
    <property type="term" value="F:dolichyl-phosphate-mannose-protein mannosyltransferase activity"/>
    <property type="evidence" value="ECO:0007669"/>
    <property type="project" value="UniProtKB-EC"/>
</dbReference>
<evidence type="ECO:0000256" key="11">
    <source>
        <dbReference type="ARBA" id="ARBA00022824"/>
    </source>
</evidence>
<feature type="transmembrane region" description="Helical" evidence="17">
    <location>
        <begin position="93"/>
        <end position="111"/>
    </location>
</feature>
<comment type="catalytic activity">
    <reaction evidence="15">
        <text>a di-trans,poly-cis-dolichyl beta-D-mannosyl phosphate + L-seryl-[protein] = 3-O-(alpha-D-mannosyl)-L-seryl-[protein] + a di-trans,poly-cis-dolichyl phosphate + H(+)</text>
        <dbReference type="Rhea" id="RHEA:17377"/>
        <dbReference type="Rhea" id="RHEA-COMP:9863"/>
        <dbReference type="Rhea" id="RHEA-COMP:13546"/>
        <dbReference type="Rhea" id="RHEA-COMP:19498"/>
        <dbReference type="Rhea" id="RHEA-COMP:19501"/>
        <dbReference type="ChEBI" id="CHEBI:15378"/>
        <dbReference type="ChEBI" id="CHEBI:29999"/>
        <dbReference type="ChEBI" id="CHEBI:57683"/>
        <dbReference type="ChEBI" id="CHEBI:58211"/>
        <dbReference type="ChEBI" id="CHEBI:137321"/>
        <dbReference type="EC" id="2.4.1.109"/>
    </reaction>
</comment>
<dbReference type="InterPro" id="IPR052384">
    <property type="entry name" value="TMTC_O-mannosyltransferase"/>
</dbReference>
<evidence type="ECO:0000256" key="1">
    <source>
        <dbReference type="ARBA" id="ARBA00003582"/>
    </source>
</evidence>
<feature type="transmembrane region" description="Helical" evidence="17">
    <location>
        <begin position="201"/>
        <end position="219"/>
    </location>
</feature>
<keyword evidence="7" id="KW-0808">Transferase</keyword>
<evidence type="ECO:0000256" key="6">
    <source>
        <dbReference type="ARBA" id="ARBA00012839"/>
    </source>
</evidence>
<comment type="similarity">
    <text evidence="5">Belongs to the TMTC family.</text>
</comment>
<dbReference type="Pfam" id="PF08409">
    <property type="entry name" value="TMTC_DUF1736"/>
    <property type="match status" value="1"/>
</dbReference>
<dbReference type="Proteomes" id="UP000494165">
    <property type="component" value="Unassembled WGS sequence"/>
</dbReference>
<organism evidence="20 21">
    <name type="scientific">Cloeon dipterum</name>
    <dbReference type="NCBI Taxonomy" id="197152"/>
    <lineage>
        <taxon>Eukaryota</taxon>
        <taxon>Metazoa</taxon>
        <taxon>Ecdysozoa</taxon>
        <taxon>Arthropoda</taxon>
        <taxon>Hexapoda</taxon>
        <taxon>Insecta</taxon>
        <taxon>Pterygota</taxon>
        <taxon>Palaeoptera</taxon>
        <taxon>Ephemeroptera</taxon>
        <taxon>Pisciforma</taxon>
        <taxon>Baetidae</taxon>
        <taxon>Cloeon</taxon>
    </lineage>
</organism>
<evidence type="ECO:0000256" key="12">
    <source>
        <dbReference type="ARBA" id="ARBA00022989"/>
    </source>
</evidence>
<evidence type="ECO:0000256" key="4">
    <source>
        <dbReference type="ARBA" id="ARBA00004922"/>
    </source>
</evidence>
<dbReference type="PANTHER" id="PTHR44216:SF3">
    <property type="entry name" value="PROTEIN O-MANNOSYL-TRANSFERASE TMTC2"/>
    <property type="match status" value="1"/>
</dbReference>
<evidence type="ECO:0000256" key="10">
    <source>
        <dbReference type="ARBA" id="ARBA00022803"/>
    </source>
</evidence>
<comment type="caution">
    <text evidence="20">The sequence shown here is derived from an EMBL/GenBank/DDBJ whole genome shotgun (WGS) entry which is preliminary data.</text>
</comment>
<dbReference type="InterPro" id="IPR019734">
    <property type="entry name" value="TPR_rpt"/>
</dbReference>
<dbReference type="EC" id="2.4.1.109" evidence="6"/>
<sequence length="758" mass="83005">MWIVSGVCALAATLVFVNTFNAGFVYDDNRAILSNDDIRPSSPISNLFSNDFWGTPMAHGGSHKSFRPLTVLTFRLNYLAGGLDASGYHAANVLLHAVVSGLVPLWATLALRLPRRTALAAGLLFAVHPVHCEAVAGVVGRAELGATAAMLLALIALHKGSVRGALLLSTAGLLFKEQGLMTLPLCAAAVFLRRDRRDKRLLATLAAGFLVQLALRVAVMGGRLPHFSSADNPAAHSRDFPTRLMTFLHLPVINLKLFLLPTVLSFDWSMDAVPLVSRAGDARNVSSTLLYAFLASLAAKCLNPKVGRVRGRAVVMSLALVALTYVPVSNAVGYVGFVVAERTLYAPSIGLCLLTAIGASELWRRAGRTRWPLAVLAACLLLSLAARTWTRNADWRDEEALYRAGIPVNPPKAYGNLGSVLSARGRLAEAEHCYRQALRHRPNMADVHYNLGLLLMSQQRLEEAIASFRNAISFRPRLAAAHVSLGVALGQAKRHAEARQAFLRAANLDGGGLKDPKSHESARISALFHLGRHFLEQDQPQHALAYLLRAKEQMPQHFQPQSIYNLIGETYGRLGQHVEAEPWLQASLASKPDHIPAHLNYGKILATNKSRAHEAESWYRRALHLAPHDANVLRQYGQFLMQQERHAEAAVFLEGVVNASLVHRGQSQYPDLVNLATCMRIAGRLEQAERYYLLAREADPNNPASHINLGAILHLQAKLAPAERCYLRALELSPDDEIANLNLRRLRNLTEKSVKVAD</sequence>
<gene>
    <name evidence="20" type="ORF">CLODIP_2_CD05573</name>
</gene>
<evidence type="ECO:0000256" key="8">
    <source>
        <dbReference type="ARBA" id="ARBA00022692"/>
    </source>
</evidence>
<dbReference type="InterPro" id="IPR013618">
    <property type="entry name" value="TMTC_DUF1736"/>
</dbReference>
<keyword evidence="8 17" id="KW-0812">Transmembrane</keyword>
<accession>A0A8S1CBK7</accession>
<evidence type="ECO:0000256" key="3">
    <source>
        <dbReference type="ARBA" id="ARBA00004240"/>
    </source>
</evidence>
<keyword evidence="9" id="KW-0677">Repeat</keyword>
<evidence type="ECO:0000256" key="5">
    <source>
        <dbReference type="ARBA" id="ARBA00007882"/>
    </source>
</evidence>
<proteinExistence type="inferred from homology"/>
<dbReference type="PANTHER" id="PTHR44216">
    <property type="entry name" value="PROTEIN O-MANNOSYL-TRANSFERASE TMTC2"/>
    <property type="match status" value="1"/>
</dbReference>
<evidence type="ECO:0000256" key="13">
    <source>
        <dbReference type="ARBA" id="ARBA00023136"/>
    </source>
</evidence>
<evidence type="ECO:0000256" key="16">
    <source>
        <dbReference type="PROSITE-ProRule" id="PRU00339"/>
    </source>
</evidence>
<dbReference type="AlphaFoldDB" id="A0A8S1CBK7"/>
<comment type="subcellular location">
    <subcellularLocation>
        <location evidence="3">Endoplasmic reticulum</location>
    </subcellularLocation>
    <subcellularLocation>
        <location evidence="2">Membrane</location>
        <topology evidence="2">Multi-pass membrane protein</topology>
    </subcellularLocation>
</comment>
<comment type="function">
    <text evidence="1">Transfers mannosyl residues to the hydroxyl group of serine or threonine residues.</text>
</comment>
<keyword evidence="13 17" id="KW-0472">Membrane</keyword>
<feature type="domain" description="DUF1736" evidence="19">
    <location>
        <begin position="222"/>
        <end position="294"/>
    </location>
</feature>
<comment type="pathway">
    <text evidence="4">Protein modification; protein glycosylation.</text>
</comment>
<keyword evidence="10 16" id="KW-0802">TPR repeat</keyword>
<reference evidence="20 21" key="1">
    <citation type="submission" date="2020-04" db="EMBL/GenBank/DDBJ databases">
        <authorList>
            <person name="Alioto T."/>
            <person name="Alioto T."/>
            <person name="Gomez Garrido J."/>
        </authorList>
    </citation>
    <scope>NUCLEOTIDE SEQUENCE [LARGE SCALE GENOMIC DNA]</scope>
</reference>
<feature type="signal peptide" evidence="18">
    <location>
        <begin position="1"/>
        <end position="22"/>
    </location>
</feature>
<feature type="chain" id="PRO_5035811935" description="dolichyl-phosphate-mannose--protein mannosyltransferase" evidence="18">
    <location>
        <begin position="23"/>
        <end position="758"/>
    </location>
</feature>
<feature type="repeat" description="TPR" evidence="16">
    <location>
        <begin position="411"/>
        <end position="444"/>
    </location>
</feature>
<dbReference type="Pfam" id="PF13432">
    <property type="entry name" value="TPR_16"/>
    <property type="match status" value="2"/>
</dbReference>
<evidence type="ECO:0000256" key="9">
    <source>
        <dbReference type="ARBA" id="ARBA00022737"/>
    </source>
</evidence>
<feature type="repeat" description="TPR" evidence="16">
    <location>
        <begin position="445"/>
        <end position="478"/>
    </location>
</feature>
<evidence type="ECO:0000256" key="14">
    <source>
        <dbReference type="ARBA" id="ARBA00045085"/>
    </source>
</evidence>
<protein>
    <recommendedName>
        <fullName evidence="6">dolichyl-phosphate-mannose--protein mannosyltransferase</fullName>
        <ecNumber evidence="6">2.4.1.109</ecNumber>
    </recommendedName>
</protein>
<dbReference type="OrthoDB" id="1658288at2759"/>
<keyword evidence="18" id="KW-0732">Signal</keyword>
<dbReference type="SUPFAM" id="SSF48452">
    <property type="entry name" value="TPR-like"/>
    <property type="match status" value="2"/>
</dbReference>
<keyword evidence="21" id="KW-1185">Reference proteome</keyword>
<feature type="repeat" description="TPR" evidence="16">
    <location>
        <begin position="703"/>
        <end position="736"/>
    </location>
</feature>
<evidence type="ECO:0000259" key="19">
    <source>
        <dbReference type="Pfam" id="PF08409"/>
    </source>
</evidence>
<dbReference type="Gene3D" id="1.25.40.10">
    <property type="entry name" value="Tetratricopeptide repeat domain"/>
    <property type="match status" value="3"/>
</dbReference>
<name>A0A8S1CBK7_9INSE</name>
<dbReference type="GO" id="GO:0005789">
    <property type="term" value="C:endoplasmic reticulum membrane"/>
    <property type="evidence" value="ECO:0007669"/>
    <property type="project" value="TreeGrafter"/>
</dbReference>
<evidence type="ECO:0000256" key="15">
    <source>
        <dbReference type="ARBA" id="ARBA00045102"/>
    </source>
</evidence>
<comment type="catalytic activity">
    <reaction evidence="14">
        <text>a di-trans,poly-cis-dolichyl beta-D-mannosyl phosphate + L-threonyl-[protein] = 3-O-(alpha-D-mannosyl)-L-threonyl-[protein] + a di-trans,poly-cis-dolichyl phosphate + H(+)</text>
        <dbReference type="Rhea" id="RHEA:53396"/>
        <dbReference type="Rhea" id="RHEA-COMP:11060"/>
        <dbReference type="Rhea" id="RHEA-COMP:13547"/>
        <dbReference type="Rhea" id="RHEA-COMP:19498"/>
        <dbReference type="Rhea" id="RHEA-COMP:19501"/>
        <dbReference type="ChEBI" id="CHEBI:15378"/>
        <dbReference type="ChEBI" id="CHEBI:30013"/>
        <dbReference type="ChEBI" id="CHEBI:57683"/>
        <dbReference type="ChEBI" id="CHEBI:58211"/>
        <dbReference type="ChEBI" id="CHEBI:137323"/>
        <dbReference type="EC" id="2.4.1.109"/>
    </reaction>
</comment>
<evidence type="ECO:0000256" key="17">
    <source>
        <dbReference type="SAM" id="Phobius"/>
    </source>
</evidence>